<dbReference type="InterPro" id="IPR039421">
    <property type="entry name" value="Type_1_exporter"/>
</dbReference>
<dbReference type="SUPFAM" id="SSF52540">
    <property type="entry name" value="P-loop containing nucleoside triphosphate hydrolases"/>
    <property type="match status" value="1"/>
</dbReference>
<proteinExistence type="predicted"/>
<dbReference type="EMBL" id="JAMZEB010000001">
    <property type="protein sequence ID" value="MCP2353617.1"/>
    <property type="molecule type" value="Genomic_DNA"/>
</dbReference>
<evidence type="ECO:0000313" key="1">
    <source>
        <dbReference type="EMBL" id="MCP2353617.1"/>
    </source>
</evidence>
<dbReference type="AlphaFoldDB" id="A0A9X2JXZ3"/>
<dbReference type="PANTHER" id="PTHR43394">
    <property type="entry name" value="ATP-DEPENDENT PERMEASE MDL1, MITOCHONDRIAL"/>
    <property type="match status" value="1"/>
</dbReference>
<accession>A0A9X2JXZ3</accession>
<sequence length="94" mass="10794">MLDEPTAHLDVRTEFDVFRRITDRRGDAGIILMSHRLSTARAADRIILLGDGRVTESGTHDELMAQRGTYARLFTRQARRFRAGYDDRLEEEAS</sequence>
<organism evidence="1 2">
    <name type="scientific">Nonomuraea thailandensis</name>
    <dbReference type="NCBI Taxonomy" id="1188745"/>
    <lineage>
        <taxon>Bacteria</taxon>
        <taxon>Bacillati</taxon>
        <taxon>Actinomycetota</taxon>
        <taxon>Actinomycetes</taxon>
        <taxon>Streptosporangiales</taxon>
        <taxon>Streptosporangiaceae</taxon>
        <taxon>Nonomuraea</taxon>
    </lineage>
</organism>
<reference evidence="1" key="1">
    <citation type="submission" date="2022-06" db="EMBL/GenBank/DDBJ databases">
        <title>Sequencing the genomes of 1000 actinobacteria strains.</title>
        <authorList>
            <person name="Klenk H.-P."/>
        </authorList>
    </citation>
    <scope>NUCLEOTIDE SEQUENCE</scope>
    <source>
        <strain evidence="1">DSM 46694</strain>
    </source>
</reference>
<dbReference type="Gene3D" id="3.40.50.300">
    <property type="entry name" value="P-loop containing nucleotide triphosphate hydrolases"/>
    <property type="match status" value="1"/>
</dbReference>
<comment type="caution">
    <text evidence="1">The sequence shown here is derived from an EMBL/GenBank/DDBJ whole genome shotgun (WGS) entry which is preliminary data.</text>
</comment>
<dbReference type="GO" id="GO:0015421">
    <property type="term" value="F:ABC-type oligopeptide transporter activity"/>
    <property type="evidence" value="ECO:0007669"/>
    <property type="project" value="TreeGrafter"/>
</dbReference>
<protein>
    <submittedName>
        <fullName evidence="1">ABC-type multidrug transport system fused ATPase/permease subunit</fullName>
    </submittedName>
</protein>
<dbReference type="RefSeq" id="WP_253740153.1">
    <property type="nucleotide sequence ID" value="NZ_JAMZEB010000001.1"/>
</dbReference>
<evidence type="ECO:0000313" key="2">
    <source>
        <dbReference type="Proteomes" id="UP001139648"/>
    </source>
</evidence>
<dbReference type="PANTHER" id="PTHR43394:SF1">
    <property type="entry name" value="ATP-BINDING CASSETTE SUB-FAMILY B MEMBER 10, MITOCHONDRIAL"/>
    <property type="match status" value="1"/>
</dbReference>
<dbReference type="InterPro" id="IPR027417">
    <property type="entry name" value="P-loop_NTPase"/>
</dbReference>
<keyword evidence="2" id="KW-1185">Reference proteome</keyword>
<name>A0A9X2JXZ3_9ACTN</name>
<dbReference type="Proteomes" id="UP001139648">
    <property type="component" value="Unassembled WGS sequence"/>
</dbReference>
<gene>
    <name evidence="1" type="ORF">HD597_000637</name>
</gene>